<dbReference type="PANTHER" id="PTHR15193">
    <property type="entry name" value="CD83 ANTIGEN"/>
    <property type="match status" value="1"/>
</dbReference>
<dbReference type="EMBL" id="JAGEUA010000001">
    <property type="protein sequence ID" value="KAL1020941.1"/>
    <property type="molecule type" value="Genomic_DNA"/>
</dbReference>
<comment type="caution">
    <text evidence="3">The sequence shown here is derived from an EMBL/GenBank/DDBJ whole genome shotgun (WGS) entry which is preliminary data.</text>
</comment>
<dbReference type="SMART" id="SM00409">
    <property type="entry name" value="IG"/>
    <property type="match status" value="1"/>
</dbReference>
<dbReference type="Gene3D" id="2.60.40.10">
    <property type="entry name" value="Immunoglobulins"/>
    <property type="match status" value="1"/>
</dbReference>
<accession>A0ABD0Y502</accession>
<keyword evidence="4" id="KW-1185">Reference proteome</keyword>
<keyword evidence="1" id="KW-1133">Transmembrane helix</keyword>
<sequence length="206" mass="23665">MIMRMIHSERLLQKMRFDIGFELCVMTILSLTKSHLIIQAECNEDISMMCEAIEDKTFKSITWYKVTLHNRTGIVRKSDNVKPQNYTFSRVAHFGEKNSLFLPNVRPEDAGTYQCLIRANVGQTNRESLVKLNVSTVCVIPTTTAKVEVYQNVTDINQVFVVDVSITWTSCGILIMVLVKFILCPITIKIFENIKKIHSSKKQQSW</sequence>
<dbReference type="InterPro" id="IPR013783">
    <property type="entry name" value="Ig-like_fold"/>
</dbReference>
<evidence type="ECO:0000256" key="1">
    <source>
        <dbReference type="SAM" id="Phobius"/>
    </source>
</evidence>
<feature type="domain" description="Ig-like" evidence="2">
    <location>
        <begin position="43"/>
        <end position="130"/>
    </location>
</feature>
<dbReference type="PROSITE" id="PS50835">
    <property type="entry name" value="IG_LIKE"/>
    <property type="match status" value="1"/>
</dbReference>
<proteinExistence type="predicted"/>
<dbReference type="CDD" id="cd00096">
    <property type="entry name" value="Ig"/>
    <property type="match status" value="1"/>
</dbReference>
<dbReference type="InterPro" id="IPR036179">
    <property type="entry name" value="Ig-like_dom_sf"/>
</dbReference>
<dbReference type="SUPFAM" id="SSF48726">
    <property type="entry name" value="Immunoglobulin"/>
    <property type="match status" value="1"/>
</dbReference>
<feature type="transmembrane region" description="Helical" evidence="1">
    <location>
        <begin position="166"/>
        <end position="191"/>
    </location>
</feature>
<gene>
    <name evidence="3" type="ORF">UPYG_G00006690</name>
</gene>
<dbReference type="InterPro" id="IPR003599">
    <property type="entry name" value="Ig_sub"/>
</dbReference>
<dbReference type="PANTHER" id="PTHR15193:SF2">
    <property type="match status" value="1"/>
</dbReference>
<dbReference type="Proteomes" id="UP001557470">
    <property type="component" value="Unassembled WGS sequence"/>
</dbReference>
<evidence type="ECO:0000313" key="4">
    <source>
        <dbReference type="Proteomes" id="UP001557470"/>
    </source>
</evidence>
<protein>
    <recommendedName>
        <fullName evidence="2">Ig-like domain-containing protein</fullName>
    </recommendedName>
</protein>
<keyword evidence="1" id="KW-0472">Membrane</keyword>
<dbReference type="AlphaFoldDB" id="A0ABD0Y502"/>
<keyword evidence="1" id="KW-0812">Transmembrane</keyword>
<evidence type="ECO:0000259" key="2">
    <source>
        <dbReference type="PROSITE" id="PS50835"/>
    </source>
</evidence>
<organism evidence="3 4">
    <name type="scientific">Umbra pygmaea</name>
    <name type="common">Eastern mudminnow</name>
    <dbReference type="NCBI Taxonomy" id="75934"/>
    <lineage>
        <taxon>Eukaryota</taxon>
        <taxon>Metazoa</taxon>
        <taxon>Chordata</taxon>
        <taxon>Craniata</taxon>
        <taxon>Vertebrata</taxon>
        <taxon>Euteleostomi</taxon>
        <taxon>Actinopterygii</taxon>
        <taxon>Neopterygii</taxon>
        <taxon>Teleostei</taxon>
        <taxon>Protacanthopterygii</taxon>
        <taxon>Esociformes</taxon>
        <taxon>Umbridae</taxon>
        <taxon>Umbra</taxon>
    </lineage>
</organism>
<evidence type="ECO:0000313" key="3">
    <source>
        <dbReference type="EMBL" id="KAL1020941.1"/>
    </source>
</evidence>
<dbReference type="InterPro" id="IPR007110">
    <property type="entry name" value="Ig-like_dom"/>
</dbReference>
<dbReference type="Pfam" id="PF13927">
    <property type="entry name" value="Ig_3"/>
    <property type="match status" value="1"/>
</dbReference>
<name>A0ABD0Y502_UMBPY</name>
<reference evidence="3 4" key="1">
    <citation type="submission" date="2024-06" db="EMBL/GenBank/DDBJ databases">
        <authorList>
            <person name="Pan Q."/>
            <person name="Wen M."/>
            <person name="Jouanno E."/>
            <person name="Zahm M."/>
            <person name="Klopp C."/>
            <person name="Cabau C."/>
            <person name="Louis A."/>
            <person name="Berthelot C."/>
            <person name="Parey E."/>
            <person name="Roest Crollius H."/>
            <person name="Montfort J."/>
            <person name="Robinson-Rechavi M."/>
            <person name="Bouchez O."/>
            <person name="Lampietro C."/>
            <person name="Lopez Roques C."/>
            <person name="Donnadieu C."/>
            <person name="Postlethwait J."/>
            <person name="Bobe J."/>
            <person name="Verreycken H."/>
            <person name="Guiguen Y."/>
        </authorList>
    </citation>
    <scope>NUCLEOTIDE SEQUENCE [LARGE SCALE GENOMIC DNA]</scope>
    <source>
        <strain evidence="3">Up_M1</strain>
        <tissue evidence="3">Testis</tissue>
    </source>
</reference>